<dbReference type="InterPro" id="IPR001584">
    <property type="entry name" value="Integrase_cat-core"/>
</dbReference>
<evidence type="ECO:0000256" key="1">
    <source>
        <dbReference type="SAM" id="MobiDB-lite"/>
    </source>
</evidence>
<dbReference type="InterPro" id="IPR039537">
    <property type="entry name" value="Retrotran_Ty1/copia-like"/>
</dbReference>
<dbReference type="AlphaFoldDB" id="A0A5C7IGZ4"/>
<gene>
    <name evidence="3" type="ORF">EZV62_003199</name>
</gene>
<reference evidence="4" key="1">
    <citation type="journal article" date="2019" name="Gigascience">
        <title>De novo genome assembly of the endangered Acer yangbiense, a plant species with extremely small populations endemic to Yunnan Province, China.</title>
        <authorList>
            <person name="Yang J."/>
            <person name="Wariss H.M."/>
            <person name="Tao L."/>
            <person name="Zhang R."/>
            <person name="Yun Q."/>
            <person name="Hollingsworth P."/>
            <person name="Dao Z."/>
            <person name="Luo G."/>
            <person name="Guo H."/>
            <person name="Ma Y."/>
            <person name="Sun W."/>
        </authorList>
    </citation>
    <scope>NUCLEOTIDE SEQUENCE [LARGE SCALE GENOMIC DNA]</scope>
    <source>
        <strain evidence="4">cv. Malutang</strain>
    </source>
</reference>
<dbReference type="InterPro" id="IPR057670">
    <property type="entry name" value="SH3_retrovirus"/>
</dbReference>
<feature type="domain" description="Integrase catalytic" evidence="2">
    <location>
        <begin position="1"/>
        <end position="90"/>
    </location>
</feature>
<dbReference type="Gene3D" id="3.30.420.10">
    <property type="entry name" value="Ribonuclease H-like superfamily/Ribonuclease H"/>
    <property type="match status" value="1"/>
</dbReference>
<dbReference type="InterPro" id="IPR012337">
    <property type="entry name" value="RNaseH-like_sf"/>
</dbReference>
<proteinExistence type="predicted"/>
<accession>A0A5C7IGZ4</accession>
<name>A0A5C7IGZ4_9ROSI</name>
<evidence type="ECO:0000313" key="3">
    <source>
        <dbReference type="EMBL" id="TXG68264.1"/>
    </source>
</evidence>
<feature type="compositionally biased region" description="Polar residues" evidence="1">
    <location>
        <begin position="237"/>
        <end position="246"/>
    </location>
</feature>
<comment type="caution">
    <text evidence="3">The sequence shown here is derived from an EMBL/GenBank/DDBJ whole genome shotgun (WGS) entry which is preliminary data.</text>
</comment>
<dbReference type="EMBL" id="VAHF01000002">
    <property type="protein sequence ID" value="TXG68264.1"/>
    <property type="molecule type" value="Genomic_DNA"/>
</dbReference>
<dbReference type="Proteomes" id="UP000323000">
    <property type="component" value="Chromosome 2"/>
</dbReference>
<dbReference type="OrthoDB" id="1938465at2759"/>
<organism evidence="3 4">
    <name type="scientific">Acer yangbiense</name>
    <dbReference type="NCBI Taxonomy" id="1000413"/>
    <lineage>
        <taxon>Eukaryota</taxon>
        <taxon>Viridiplantae</taxon>
        <taxon>Streptophyta</taxon>
        <taxon>Embryophyta</taxon>
        <taxon>Tracheophyta</taxon>
        <taxon>Spermatophyta</taxon>
        <taxon>Magnoliopsida</taxon>
        <taxon>eudicotyledons</taxon>
        <taxon>Gunneridae</taxon>
        <taxon>Pentapetalae</taxon>
        <taxon>rosids</taxon>
        <taxon>malvids</taxon>
        <taxon>Sapindales</taxon>
        <taxon>Sapindaceae</taxon>
        <taxon>Hippocastanoideae</taxon>
        <taxon>Acereae</taxon>
        <taxon>Acer</taxon>
    </lineage>
</organism>
<keyword evidence="4" id="KW-1185">Reference proteome</keyword>
<dbReference type="PANTHER" id="PTHR42648">
    <property type="entry name" value="TRANSPOSASE, PUTATIVE-RELATED"/>
    <property type="match status" value="1"/>
</dbReference>
<sequence length="352" mass="39141">MGGEYLPFVNHLSKEGIKVQFSCPYTHQQNGVPKRKHRNIVEMGLTLLAHSGLPLKYWFEAFSTTTVLINNLPSSVLGFVSPFEKLYKRKPNYNFFKVFGCSCFPYLRDYSKNKLDFHSSKCIFIGYCLSHKGYRCLHTSGKVFVSRNVVFNEMEFPYQQLFGSVQHKDASTDIDPSTAISNLFNRFSSHKLDSSSSALQLDLTRAVSNASTISPTGEIFPPVDNLPPNDNVDDTHSPLTSAASSSTDPIMTFPPASFHPMITISKNGIFQRKVFLSHCCLPSSFLTELEPRSVKVAMADTKWLSAMKDELAVVESRLTGKQSLSFATIAVAQPEALGDAGEQNPGIEKQNK</sequence>
<evidence type="ECO:0000259" key="2">
    <source>
        <dbReference type="PROSITE" id="PS50994"/>
    </source>
</evidence>
<feature type="region of interest" description="Disordered" evidence="1">
    <location>
        <begin position="218"/>
        <end position="246"/>
    </location>
</feature>
<evidence type="ECO:0000313" key="4">
    <source>
        <dbReference type="Proteomes" id="UP000323000"/>
    </source>
</evidence>
<dbReference type="Pfam" id="PF25597">
    <property type="entry name" value="SH3_retrovirus"/>
    <property type="match status" value="1"/>
</dbReference>
<feature type="compositionally biased region" description="Low complexity" evidence="1">
    <location>
        <begin position="221"/>
        <end position="230"/>
    </location>
</feature>
<protein>
    <recommendedName>
        <fullName evidence="2">Integrase catalytic domain-containing protein</fullName>
    </recommendedName>
</protein>
<dbReference type="PROSITE" id="PS50994">
    <property type="entry name" value="INTEGRASE"/>
    <property type="match status" value="1"/>
</dbReference>
<dbReference type="InterPro" id="IPR036397">
    <property type="entry name" value="RNaseH_sf"/>
</dbReference>
<dbReference type="PANTHER" id="PTHR42648:SF26">
    <property type="entry name" value="INTEGRASE CATALYTIC DOMAIN-CONTAINING PROTEIN"/>
    <property type="match status" value="1"/>
</dbReference>
<dbReference type="GO" id="GO:0003676">
    <property type="term" value="F:nucleic acid binding"/>
    <property type="evidence" value="ECO:0007669"/>
    <property type="project" value="InterPro"/>
</dbReference>
<dbReference type="GO" id="GO:0015074">
    <property type="term" value="P:DNA integration"/>
    <property type="evidence" value="ECO:0007669"/>
    <property type="project" value="InterPro"/>
</dbReference>
<dbReference type="SUPFAM" id="SSF53098">
    <property type="entry name" value="Ribonuclease H-like"/>
    <property type="match status" value="1"/>
</dbReference>